<keyword evidence="1" id="KW-1133">Transmembrane helix</keyword>
<organism evidence="2">
    <name type="scientific">viral metagenome</name>
    <dbReference type="NCBI Taxonomy" id="1070528"/>
    <lineage>
        <taxon>unclassified sequences</taxon>
        <taxon>metagenomes</taxon>
        <taxon>organismal metagenomes</taxon>
    </lineage>
</organism>
<accession>A0A6C0F1M6</accession>
<sequence length="459" mass="50737">MTFFTTNKIIVLSLILIIGLAIIAYSRKWSEGYVNAETMYSDYMKRIDPTIRVINYFSGKQVKLCVNSSTDFGKIWTTDGYTRTPDKQMGTYSGSKIASAKAEELEKKLTNGLNTIKTPNMTQQQFDEATNNLISSVTTEIRNSVGPGLYDIEVAKLDFSDIIPQDKTPYMAKLAYLQGMGGIGDAKMTELYNKIWDSSTTADAIEASLKALGLVDYDLKMRVYKEVAFFNKSGDLTDAKVAEIYASLKKDSSTDGLNKIVANYLTVIPSYTDKVKNMSSGETTKQAYNANVVDVTYHDSAANLKTKDDSEIMVKDASGNMVKLPWDKAVTTTPRYNDPSYFRYSPSPYVPNYEDSVYLSRLTSYNDNAPVVDYAKQLPASAVGFCDANKNNPLEIEKQCGKMDKSACASTSCCVLLGGSKCVAGNQSGPTMKANYSDISLLNKDYYYYNGKCYGNCPP</sequence>
<evidence type="ECO:0000256" key="1">
    <source>
        <dbReference type="SAM" id="Phobius"/>
    </source>
</evidence>
<proteinExistence type="predicted"/>
<dbReference type="AlphaFoldDB" id="A0A6C0F1M6"/>
<feature type="transmembrane region" description="Helical" evidence="1">
    <location>
        <begin position="6"/>
        <end position="25"/>
    </location>
</feature>
<protein>
    <submittedName>
        <fullName evidence="2">Uncharacterized protein</fullName>
    </submittedName>
</protein>
<keyword evidence="1" id="KW-0472">Membrane</keyword>
<evidence type="ECO:0000313" key="2">
    <source>
        <dbReference type="EMBL" id="QHT35274.1"/>
    </source>
</evidence>
<keyword evidence="1" id="KW-0812">Transmembrane</keyword>
<dbReference type="EMBL" id="MN739016">
    <property type="protein sequence ID" value="QHT35274.1"/>
    <property type="molecule type" value="Genomic_DNA"/>
</dbReference>
<name>A0A6C0F1M6_9ZZZZ</name>
<reference evidence="2" key="1">
    <citation type="journal article" date="2020" name="Nature">
        <title>Giant virus diversity and host interactions through global metagenomics.</title>
        <authorList>
            <person name="Schulz F."/>
            <person name="Roux S."/>
            <person name="Paez-Espino D."/>
            <person name="Jungbluth S."/>
            <person name="Walsh D.A."/>
            <person name="Denef V.J."/>
            <person name="McMahon K.D."/>
            <person name="Konstantinidis K.T."/>
            <person name="Eloe-Fadrosh E.A."/>
            <person name="Kyrpides N.C."/>
            <person name="Woyke T."/>
        </authorList>
    </citation>
    <scope>NUCLEOTIDE SEQUENCE</scope>
    <source>
        <strain evidence="2">GVMAG-M-3300009180-1</strain>
    </source>
</reference>